<reference evidence="1 2" key="1">
    <citation type="submission" date="2019-01" db="EMBL/GenBank/DDBJ databases">
        <title>Draft genome sequences of three monokaryotic isolates of the white-rot basidiomycete fungus Dichomitus squalens.</title>
        <authorList>
            <consortium name="DOE Joint Genome Institute"/>
            <person name="Lopez S.C."/>
            <person name="Andreopoulos B."/>
            <person name="Pangilinan J."/>
            <person name="Lipzen A."/>
            <person name="Riley R."/>
            <person name="Ahrendt S."/>
            <person name="Ng V."/>
            <person name="Barry K."/>
            <person name="Daum C."/>
            <person name="Grigoriev I.V."/>
            <person name="Hilden K.S."/>
            <person name="Makela M.R."/>
            <person name="de Vries R.P."/>
        </authorList>
    </citation>
    <scope>NUCLEOTIDE SEQUENCE [LARGE SCALE GENOMIC DNA]</scope>
    <source>
        <strain evidence="1 2">CBS 464.89</strain>
    </source>
</reference>
<organism evidence="1 2">
    <name type="scientific">Dichomitus squalens</name>
    <dbReference type="NCBI Taxonomy" id="114155"/>
    <lineage>
        <taxon>Eukaryota</taxon>
        <taxon>Fungi</taxon>
        <taxon>Dikarya</taxon>
        <taxon>Basidiomycota</taxon>
        <taxon>Agaricomycotina</taxon>
        <taxon>Agaricomycetes</taxon>
        <taxon>Polyporales</taxon>
        <taxon>Polyporaceae</taxon>
        <taxon>Dichomitus</taxon>
    </lineage>
</organism>
<sequence>MNTEGRDRGCITLHRATTQSPPGCHSSEARETYVAAHVRPYTGWSDPPFNDLSVPIGSRAISGLRSLKRRCPAAKLQCSGSVEELDPGIDFVALNVEHCRRGLFTLAHRFFLASLPILVNSFPLICHSAYGFYRYQAYEVPKMLRKYLGRALNMHAGS</sequence>
<dbReference type="AlphaFoldDB" id="A0A4Q9PJD9"/>
<dbReference type="Proteomes" id="UP000292082">
    <property type="component" value="Unassembled WGS sequence"/>
</dbReference>
<evidence type="ECO:0000313" key="1">
    <source>
        <dbReference type="EMBL" id="TBU54209.1"/>
    </source>
</evidence>
<keyword evidence="2" id="KW-1185">Reference proteome</keyword>
<evidence type="ECO:0000313" key="2">
    <source>
        <dbReference type="Proteomes" id="UP000292082"/>
    </source>
</evidence>
<name>A0A4Q9PJD9_9APHY</name>
<accession>A0A4Q9PJD9</accession>
<gene>
    <name evidence="1" type="ORF">BD310DRAFT_99733</name>
</gene>
<proteinExistence type="predicted"/>
<protein>
    <submittedName>
        <fullName evidence="1">Uncharacterized protein</fullName>
    </submittedName>
</protein>
<dbReference type="EMBL" id="ML145194">
    <property type="protein sequence ID" value="TBU54209.1"/>
    <property type="molecule type" value="Genomic_DNA"/>
</dbReference>